<dbReference type="PROSITE" id="PS50181">
    <property type="entry name" value="FBOX"/>
    <property type="match status" value="1"/>
</dbReference>
<name>A0A8H6RIC7_9PEZI</name>
<dbReference type="EMBL" id="JABCIY010000151">
    <property type="protein sequence ID" value="KAF7192039.1"/>
    <property type="molecule type" value="Genomic_DNA"/>
</dbReference>
<evidence type="ECO:0000313" key="2">
    <source>
        <dbReference type="EMBL" id="KAF7192039.1"/>
    </source>
</evidence>
<dbReference type="SMART" id="SM00256">
    <property type="entry name" value="FBOX"/>
    <property type="match status" value="1"/>
</dbReference>
<dbReference type="Pfam" id="PF00646">
    <property type="entry name" value="F-box"/>
    <property type="match status" value="1"/>
</dbReference>
<proteinExistence type="predicted"/>
<dbReference type="OrthoDB" id="3640036at2759"/>
<evidence type="ECO:0000313" key="3">
    <source>
        <dbReference type="Proteomes" id="UP000660729"/>
    </source>
</evidence>
<sequence>MAVTHLFDLPTEVKLAILADLPAVEIQRARRVSRHLRDLIDLEANRTLLINPLSPSVTSINEAYDFLIDFDIEDVDLLTLFERVVQHRRSGRHACSITAKLWVYRHGITGSHLRHHLSSLLSKLRQLHNEFHSSSENNSDGDATPKGLLRRLYDRLRRRLRGTASQLGSNATATPPHFASMPAFNQFITSRHGAVLHSLKLNPKQIDDFYFRIVTFGISSQLRDSDEERPHVGWGINVYDQPNPLELHHRICDLTGLPRLPPPLVESRSVQYAVRSRWACEKLRAFIEEGEMDMTDLQIAALREDMFLY</sequence>
<dbReference type="Gene3D" id="1.20.1280.50">
    <property type="match status" value="1"/>
</dbReference>
<dbReference type="InterPro" id="IPR001810">
    <property type="entry name" value="F-box_dom"/>
</dbReference>
<evidence type="ECO:0000259" key="1">
    <source>
        <dbReference type="PROSITE" id="PS50181"/>
    </source>
</evidence>
<accession>A0A8H6RIC7</accession>
<reference evidence="2" key="1">
    <citation type="submission" date="2020-04" db="EMBL/GenBank/DDBJ databases">
        <title>Draft genome resource of the tomato pathogen Pseudocercospora fuligena.</title>
        <authorList>
            <person name="Zaccaron A."/>
        </authorList>
    </citation>
    <scope>NUCLEOTIDE SEQUENCE</scope>
    <source>
        <strain evidence="2">PF001</strain>
    </source>
</reference>
<comment type="caution">
    <text evidence="2">The sequence shown here is derived from an EMBL/GenBank/DDBJ whole genome shotgun (WGS) entry which is preliminary data.</text>
</comment>
<dbReference type="SUPFAM" id="SSF81383">
    <property type="entry name" value="F-box domain"/>
    <property type="match status" value="1"/>
</dbReference>
<keyword evidence="3" id="KW-1185">Reference proteome</keyword>
<gene>
    <name evidence="2" type="ORF">HII31_06684</name>
</gene>
<dbReference type="AlphaFoldDB" id="A0A8H6RIC7"/>
<organism evidence="2 3">
    <name type="scientific">Pseudocercospora fuligena</name>
    <dbReference type="NCBI Taxonomy" id="685502"/>
    <lineage>
        <taxon>Eukaryota</taxon>
        <taxon>Fungi</taxon>
        <taxon>Dikarya</taxon>
        <taxon>Ascomycota</taxon>
        <taxon>Pezizomycotina</taxon>
        <taxon>Dothideomycetes</taxon>
        <taxon>Dothideomycetidae</taxon>
        <taxon>Mycosphaerellales</taxon>
        <taxon>Mycosphaerellaceae</taxon>
        <taxon>Pseudocercospora</taxon>
    </lineage>
</organism>
<protein>
    <recommendedName>
        <fullName evidence="1">F-box domain-containing protein</fullName>
    </recommendedName>
</protein>
<dbReference type="Proteomes" id="UP000660729">
    <property type="component" value="Unassembled WGS sequence"/>
</dbReference>
<feature type="domain" description="F-box" evidence="1">
    <location>
        <begin position="3"/>
        <end position="53"/>
    </location>
</feature>
<dbReference type="InterPro" id="IPR036047">
    <property type="entry name" value="F-box-like_dom_sf"/>
</dbReference>